<evidence type="ECO:0000313" key="2">
    <source>
        <dbReference type="EMBL" id="NYJ16918.1"/>
    </source>
</evidence>
<sequence length="410" mass="42541">MIGWYIHHQGRGHLHRATAVAHAAAARGTQITGISSLAEPADWPSAAGWVQLARDDTPMEDSPMPQSTGQPRGGTGDGGPDLAGPDLDRPDDGGPVQGGFRAPTAAGTLHWAPLHHPGLRRRSAQLSAWIDHAAPQLLVADVSVEIALLARLHGIPVITVALPGDRSDPAHRLGYSVSTAVVGMWPAQATGILTGAPAVQALGGLSRFTPAPRDARPASPSTGHHDTGRPSTGHPSARAEDPSLEVLVLSGAGGGAVPPAAVAQLRRTLPKARLRVLGGESGWEDDPWPLLQRADLVLTAAGQNSIAEVAASRTPALVTALDRPHQEQQHMLAALECGPWPAVRAPEAGDSAGWDRAVAQVLQLPGADWESWCDGAAALRFAELLDALLPTPAPPTAAISHAEDSSEVLR</sequence>
<name>A0A7Z0E8J9_9MICC</name>
<dbReference type="EMBL" id="JACCFQ010000001">
    <property type="protein sequence ID" value="NYJ16918.1"/>
    <property type="molecule type" value="Genomic_DNA"/>
</dbReference>
<protein>
    <recommendedName>
        <fullName evidence="4">Glycosyltransferase</fullName>
    </recommendedName>
</protein>
<dbReference type="SUPFAM" id="SSF53756">
    <property type="entry name" value="UDP-Glycosyltransferase/glycogen phosphorylase"/>
    <property type="match status" value="1"/>
</dbReference>
<dbReference type="Proteomes" id="UP000560069">
    <property type="component" value="Unassembled WGS sequence"/>
</dbReference>
<accession>A0A7Z0E8J9</accession>
<feature type="region of interest" description="Disordered" evidence="1">
    <location>
        <begin position="206"/>
        <end position="239"/>
    </location>
</feature>
<evidence type="ECO:0000256" key="1">
    <source>
        <dbReference type="SAM" id="MobiDB-lite"/>
    </source>
</evidence>
<gene>
    <name evidence="2" type="ORF">HNR11_001452</name>
</gene>
<organism evidence="2 3">
    <name type="scientific">Nesterenkonia sandarakina</name>
    <dbReference type="NCBI Taxonomy" id="272918"/>
    <lineage>
        <taxon>Bacteria</taxon>
        <taxon>Bacillati</taxon>
        <taxon>Actinomycetota</taxon>
        <taxon>Actinomycetes</taxon>
        <taxon>Micrococcales</taxon>
        <taxon>Micrococcaceae</taxon>
        <taxon>Nesterenkonia</taxon>
    </lineage>
</organism>
<keyword evidence="3" id="KW-1185">Reference proteome</keyword>
<proteinExistence type="predicted"/>
<comment type="caution">
    <text evidence="2">The sequence shown here is derived from an EMBL/GenBank/DDBJ whole genome shotgun (WGS) entry which is preliminary data.</text>
</comment>
<dbReference type="AlphaFoldDB" id="A0A7Z0E8J9"/>
<feature type="compositionally biased region" description="Gly residues" evidence="1">
    <location>
        <begin position="71"/>
        <end position="81"/>
    </location>
</feature>
<feature type="region of interest" description="Disordered" evidence="1">
    <location>
        <begin position="56"/>
        <end position="98"/>
    </location>
</feature>
<reference evidence="2 3" key="1">
    <citation type="submission" date="2020-07" db="EMBL/GenBank/DDBJ databases">
        <title>Sequencing the genomes of 1000 actinobacteria strains.</title>
        <authorList>
            <person name="Klenk H.-P."/>
        </authorList>
    </citation>
    <scope>NUCLEOTIDE SEQUENCE [LARGE SCALE GENOMIC DNA]</scope>
    <source>
        <strain evidence="2 3">DSM 15664</strain>
    </source>
</reference>
<dbReference type="Gene3D" id="3.40.50.2000">
    <property type="entry name" value="Glycogen Phosphorylase B"/>
    <property type="match status" value="1"/>
</dbReference>
<evidence type="ECO:0008006" key="4">
    <source>
        <dbReference type="Google" id="ProtNLM"/>
    </source>
</evidence>
<evidence type="ECO:0000313" key="3">
    <source>
        <dbReference type="Proteomes" id="UP000560069"/>
    </source>
</evidence>
<dbReference type="RefSeq" id="WP_179441751.1">
    <property type="nucleotide sequence ID" value="NZ_BAAALK010000002.1"/>
</dbReference>